<feature type="transmembrane region" description="Helical" evidence="1">
    <location>
        <begin position="14"/>
        <end position="34"/>
    </location>
</feature>
<gene>
    <name evidence="2" type="ORF">FRZ67_07895</name>
</gene>
<name>A0A5B8V6W2_9BACT</name>
<keyword evidence="1" id="KW-0812">Transmembrane</keyword>
<organism evidence="2 3">
    <name type="scientific">Panacibacter ginsenosidivorans</name>
    <dbReference type="NCBI Taxonomy" id="1813871"/>
    <lineage>
        <taxon>Bacteria</taxon>
        <taxon>Pseudomonadati</taxon>
        <taxon>Bacteroidota</taxon>
        <taxon>Chitinophagia</taxon>
        <taxon>Chitinophagales</taxon>
        <taxon>Chitinophagaceae</taxon>
        <taxon>Panacibacter</taxon>
    </lineage>
</organism>
<reference evidence="2 3" key="1">
    <citation type="journal article" date="2016" name="Int. J. Syst. Evol. Microbiol.">
        <title>Panacibacter ginsenosidivorans gen. nov., sp. nov., with ginsenoside converting activity isolated from soil of a ginseng field.</title>
        <authorList>
            <person name="Siddiqi M.Z."/>
            <person name="Muhammad Shafi S."/>
            <person name="Choi K.D."/>
            <person name="Im W.T."/>
        </authorList>
    </citation>
    <scope>NUCLEOTIDE SEQUENCE [LARGE SCALE GENOMIC DNA]</scope>
    <source>
        <strain evidence="2 3">Gsoil1550</strain>
    </source>
</reference>
<evidence type="ECO:0000313" key="2">
    <source>
        <dbReference type="EMBL" id="QEC67220.1"/>
    </source>
</evidence>
<feature type="transmembrane region" description="Helical" evidence="1">
    <location>
        <begin position="77"/>
        <end position="99"/>
    </location>
</feature>
<keyword evidence="1" id="KW-1133">Transmembrane helix</keyword>
<dbReference type="Proteomes" id="UP000321533">
    <property type="component" value="Chromosome"/>
</dbReference>
<evidence type="ECO:0000313" key="3">
    <source>
        <dbReference type="Proteomes" id="UP000321533"/>
    </source>
</evidence>
<protein>
    <submittedName>
        <fullName evidence="2">Uncharacterized protein</fullName>
    </submittedName>
</protein>
<dbReference type="OrthoDB" id="582913at2"/>
<feature type="transmembrane region" description="Helical" evidence="1">
    <location>
        <begin position="46"/>
        <end position="65"/>
    </location>
</feature>
<evidence type="ECO:0000256" key="1">
    <source>
        <dbReference type="SAM" id="Phobius"/>
    </source>
</evidence>
<dbReference type="AlphaFoldDB" id="A0A5B8V6W2"/>
<sequence>MLGKDRNRNIADHIFNGSITMSGVCVTIIALFRVMKIGLLTYADEILSVNTFIFLAATMFSYISLRKENNRLSETLADILFFTGMVSMIIVGIIIVYTAY</sequence>
<proteinExistence type="predicted"/>
<dbReference type="EMBL" id="CP042435">
    <property type="protein sequence ID" value="QEC67220.1"/>
    <property type="molecule type" value="Genomic_DNA"/>
</dbReference>
<dbReference type="KEGG" id="pgin:FRZ67_07895"/>
<dbReference type="RefSeq" id="WP_147189027.1">
    <property type="nucleotide sequence ID" value="NZ_CP042435.1"/>
</dbReference>
<keyword evidence="3" id="KW-1185">Reference proteome</keyword>
<accession>A0A5B8V6W2</accession>
<keyword evidence="1" id="KW-0472">Membrane</keyword>